<feature type="compositionally biased region" description="Polar residues" evidence="1">
    <location>
        <begin position="42"/>
        <end position="59"/>
    </location>
</feature>
<feature type="compositionally biased region" description="Basic and acidic residues" evidence="1">
    <location>
        <begin position="60"/>
        <end position="69"/>
    </location>
</feature>
<reference evidence="2 3" key="1">
    <citation type="submission" date="2017-06" db="EMBL/GenBank/DDBJ databases">
        <title>Genome sequence of Bacillus sonorensis strain SRCM101395.</title>
        <authorList>
            <person name="Cho S.H."/>
        </authorList>
    </citation>
    <scope>NUCLEOTIDE SEQUENCE [LARGE SCALE GENOMIC DNA]</scope>
    <source>
        <strain evidence="2 3">SRCM101395</strain>
    </source>
</reference>
<evidence type="ECO:0000256" key="1">
    <source>
        <dbReference type="SAM" id="MobiDB-lite"/>
    </source>
</evidence>
<protein>
    <recommendedName>
        <fullName evidence="4">Cytosolic protein</fullName>
    </recommendedName>
</protein>
<organism evidence="2 3">
    <name type="scientific">Bacillus sonorensis</name>
    <dbReference type="NCBI Taxonomy" id="119858"/>
    <lineage>
        <taxon>Bacteria</taxon>
        <taxon>Bacillati</taxon>
        <taxon>Bacillota</taxon>
        <taxon>Bacilli</taxon>
        <taxon>Bacillales</taxon>
        <taxon>Bacillaceae</taxon>
        <taxon>Bacillus</taxon>
    </lineage>
</organism>
<dbReference type="RefSeq" id="WP_006637889.1">
    <property type="nucleotide sequence ID" value="NZ_CABJEH010000003.1"/>
</dbReference>
<dbReference type="EMBL" id="CP021920">
    <property type="protein sequence ID" value="ASB88032.1"/>
    <property type="molecule type" value="Genomic_DNA"/>
</dbReference>
<accession>A0ABM6LFV9</accession>
<gene>
    <name evidence="2" type="ORF">S101395_01523</name>
</gene>
<proteinExistence type="predicted"/>
<dbReference type="Proteomes" id="UP000196877">
    <property type="component" value="Chromosome"/>
</dbReference>
<feature type="region of interest" description="Disordered" evidence="1">
    <location>
        <begin position="18"/>
        <end position="87"/>
    </location>
</feature>
<evidence type="ECO:0008006" key="4">
    <source>
        <dbReference type="Google" id="ProtNLM"/>
    </source>
</evidence>
<evidence type="ECO:0000313" key="3">
    <source>
        <dbReference type="Proteomes" id="UP000196877"/>
    </source>
</evidence>
<dbReference type="GeneID" id="92854518"/>
<name>A0ABM6LFV9_9BACI</name>
<keyword evidence="3" id="KW-1185">Reference proteome</keyword>
<evidence type="ECO:0000313" key="2">
    <source>
        <dbReference type="EMBL" id="ASB88032.1"/>
    </source>
</evidence>
<sequence length="87" mass="10088">MNQQKKDKELSNVQTQRNFLTAEEFPEGAYGSPAGKDEAVENKNTPWQEGQQFYSNFTYENRDLHEDVPRQYPGAHPVHDEEDEDGE</sequence>